<dbReference type="EMBL" id="JAHLQT010031456">
    <property type="protein sequence ID" value="KAG7160276.1"/>
    <property type="molecule type" value="Genomic_DNA"/>
</dbReference>
<gene>
    <name evidence="1" type="ORF">Hamer_G021654</name>
</gene>
<comment type="caution">
    <text evidence="1">The sequence shown here is derived from an EMBL/GenBank/DDBJ whole genome shotgun (WGS) entry which is preliminary data.</text>
</comment>
<accession>A0A8J5JMB8</accession>
<keyword evidence="2" id="KW-1185">Reference proteome</keyword>
<dbReference type="AlphaFoldDB" id="A0A8J5JMB8"/>
<reference evidence="1" key="1">
    <citation type="journal article" date="2021" name="Sci. Adv.">
        <title>The American lobster genome reveals insights on longevity, neural, and immune adaptations.</title>
        <authorList>
            <person name="Polinski J.M."/>
            <person name="Zimin A.V."/>
            <person name="Clark K.F."/>
            <person name="Kohn A.B."/>
            <person name="Sadowski N."/>
            <person name="Timp W."/>
            <person name="Ptitsyn A."/>
            <person name="Khanna P."/>
            <person name="Romanova D.Y."/>
            <person name="Williams P."/>
            <person name="Greenwood S.J."/>
            <person name="Moroz L.L."/>
            <person name="Walt D.R."/>
            <person name="Bodnar A.G."/>
        </authorList>
    </citation>
    <scope>NUCLEOTIDE SEQUENCE</scope>
    <source>
        <strain evidence="1">GMGI-L3</strain>
    </source>
</reference>
<dbReference type="Proteomes" id="UP000747542">
    <property type="component" value="Unassembled WGS sequence"/>
</dbReference>
<evidence type="ECO:0000313" key="1">
    <source>
        <dbReference type="EMBL" id="KAG7160276.1"/>
    </source>
</evidence>
<proteinExistence type="predicted"/>
<protein>
    <submittedName>
        <fullName evidence="1">Uncharacterized protein</fullName>
    </submittedName>
</protein>
<name>A0A8J5JMB8_HOMAM</name>
<sequence>MRKGVCVIGKVCSEVRKERCVC</sequence>
<evidence type="ECO:0000313" key="2">
    <source>
        <dbReference type="Proteomes" id="UP000747542"/>
    </source>
</evidence>
<organism evidence="1 2">
    <name type="scientific">Homarus americanus</name>
    <name type="common">American lobster</name>
    <dbReference type="NCBI Taxonomy" id="6706"/>
    <lineage>
        <taxon>Eukaryota</taxon>
        <taxon>Metazoa</taxon>
        <taxon>Ecdysozoa</taxon>
        <taxon>Arthropoda</taxon>
        <taxon>Crustacea</taxon>
        <taxon>Multicrustacea</taxon>
        <taxon>Malacostraca</taxon>
        <taxon>Eumalacostraca</taxon>
        <taxon>Eucarida</taxon>
        <taxon>Decapoda</taxon>
        <taxon>Pleocyemata</taxon>
        <taxon>Astacidea</taxon>
        <taxon>Nephropoidea</taxon>
        <taxon>Nephropidae</taxon>
        <taxon>Homarus</taxon>
    </lineage>
</organism>